<proteinExistence type="predicted"/>
<accession>A0A0E0JSV8</accession>
<dbReference type="Proteomes" id="UP000026962">
    <property type="component" value="Chromosome 1"/>
</dbReference>
<reference evidence="1" key="2">
    <citation type="submission" date="2018-05" db="EMBL/GenBank/DDBJ databases">
        <title>OpunRS2 (Oryza punctata Reference Sequence Version 2).</title>
        <authorList>
            <person name="Zhang J."/>
            <person name="Kudrna D."/>
            <person name="Lee S."/>
            <person name="Talag J."/>
            <person name="Welchert J."/>
            <person name="Wing R.A."/>
        </authorList>
    </citation>
    <scope>NUCLEOTIDE SEQUENCE [LARGE SCALE GENOMIC DNA]</scope>
</reference>
<keyword evidence="2" id="KW-1185">Reference proteome</keyword>
<protein>
    <submittedName>
        <fullName evidence="1">Uncharacterized protein</fullName>
    </submittedName>
</protein>
<evidence type="ECO:0000313" key="1">
    <source>
        <dbReference type="EnsemblPlants" id="OPUNC01G40890.1"/>
    </source>
</evidence>
<sequence>MMWTTGHQIGLTTIGTPWTPHGSPPRLQGMVPEYKLEGMKVPANLMPVKCGVKMNVKGTRASHFACNGEAVVEQVASSYSETELLCARMIERRSCKSFRLI</sequence>
<dbReference type="AlphaFoldDB" id="A0A0E0JSV8"/>
<dbReference type="Gramene" id="OPUNC01G40890.1">
    <property type="protein sequence ID" value="OPUNC01G40890.1"/>
    <property type="gene ID" value="OPUNC01G40890"/>
</dbReference>
<organism evidence="1">
    <name type="scientific">Oryza punctata</name>
    <name type="common">Red rice</name>
    <dbReference type="NCBI Taxonomy" id="4537"/>
    <lineage>
        <taxon>Eukaryota</taxon>
        <taxon>Viridiplantae</taxon>
        <taxon>Streptophyta</taxon>
        <taxon>Embryophyta</taxon>
        <taxon>Tracheophyta</taxon>
        <taxon>Spermatophyta</taxon>
        <taxon>Magnoliopsida</taxon>
        <taxon>Liliopsida</taxon>
        <taxon>Poales</taxon>
        <taxon>Poaceae</taxon>
        <taxon>BOP clade</taxon>
        <taxon>Oryzoideae</taxon>
        <taxon>Oryzeae</taxon>
        <taxon>Oryzinae</taxon>
        <taxon>Oryza</taxon>
    </lineage>
</organism>
<reference evidence="1" key="1">
    <citation type="submission" date="2015-04" db="UniProtKB">
        <authorList>
            <consortium name="EnsemblPlants"/>
        </authorList>
    </citation>
    <scope>IDENTIFICATION</scope>
</reference>
<evidence type="ECO:0000313" key="2">
    <source>
        <dbReference type="Proteomes" id="UP000026962"/>
    </source>
</evidence>
<dbReference type="EnsemblPlants" id="OPUNC01G40890.1">
    <property type="protein sequence ID" value="OPUNC01G40890.1"/>
    <property type="gene ID" value="OPUNC01G40890"/>
</dbReference>
<name>A0A0E0JSV8_ORYPU</name>
<dbReference type="HOGENOM" id="CLU_2296271_0_0_1"/>